<gene>
    <name evidence="1" type="ORF">Azoinq_05785</name>
</gene>
<protein>
    <submittedName>
        <fullName evidence="1">Uncharacterized protein</fullName>
    </submittedName>
</protein>
<organism evidence="1 2">
    <name type="scientific">Azospira inquinata</name>
    <dbReference type="NCBI Taxonomy" id="2785627"/>
    <lineage>
        <taxon>Bacteria</taxon>
        <taxon>Pseudomonadati</taxon>
        <taxon>Pseudomonadota</taxon>
        <taxon>Betaproteobacteria</taxon>
        <taxon>Rhodocyclales</taxon>
        <taxon>Rhodocyclaceae</taxon>
        <taxon>Azospira</taxon>
    </lineage>
</organism>
<name>A0A975SQI3_9RHOO</name>
<reference evidence="1" key="1">
    <citation type="submission" date="2020-11" db="EMBL/GenBank/DDBJ databases">
        <title>Azospira inquinata sp. nov.</title>
        <authorList>
            <person name="Moe W.M."/>
            <person name="Mikes M.C."/>
        </authorList>
    </citation>
    <scope>NUCLEOTIDE SEQUENCE</scope>
    <source>
        <strain evidence="1">Azo-3</strain>
    </source>
</reference>
<dbReference type="KEGG" id="aiq:Azoinq_05785"/>
<dbReference type="EMBL" id="CP064782">
    <property type="protein sequence ID" value="QWT50105.1"/>
    <property type="molecule type" value="Genomic_DNA"/>
</dbReference>
<proteinExistence type="predicted"/>
<accession>A0A975SQI3</accession>
<sequence length="100" mass="11071">MKIHLLPLGARFLFEGQEYVKTGPMIGTGPAGPRFFPKYQLLQALDQPVQAAPGAGAALPRERVERALADFFAQVEPLVPEDRRPALEAARTRCWAELKD</sequence>
<evidence type="ECO:0000313" key="2">
    <source>
        <dbReference type="Proteomes" id="UP000683428"/>
    </source>
</evidence>
<dbReference type="AlphaFoldDB" id="A0A975SQI3"/>
<evidence type="ECO:0000313" key="1">
    <source>
        <dbReference type="EMBL" id="QWT50105.1"/>
    </source>
</evidence>
<keyword evidence="2" id="KW-1185">Reference proteome</keyword>
<dbReference type="Proteomes" id="UP000683428">
    <property type="component" value="Chromosome"/>
</dbReference>
<dbReference type="RefSeq" id="WP_216131149.1">
    <property type="nucleotide sequence ID" value="NZ_CP064782.1"/>
</dbReference>